<sequence>MAVRTHADKRHTLLVKVAKLSKTVRVAQKSYFATRSTQALNESRAAERDLDKVMAELDTLERIMGGDITDQASLFE</sequence>
<dbReference type="EMBL" id="LR798215">
    <property type="protein sequence ID" value="CAB5195031.1"/>
    <property type="molecule type" value="Genomic_DNA"/>
</dbReference>
<name>A0A6J7WCA2_9CAUD</name>
<gene>
    <name evidence="1" type="ORF">UFOVP178_51</name>
</gene>
<accession>A0A6J7WCA2</accession>
<reference evidence="1" key="1">
    <citation type="submission" date="2020-05" db="EMBL/GenBank/DDBJ databases">
        <authorList>
            <person name="Chiriac C."/>
            <person name="Salcher M."/>
            <person name="Ghai R."/>
            <person name="Kavagutti S V."/>
        </authorList>
    </citation>
    <scope>NUCLEOTIDE SEQUENCE</scope>
</reference>
<proteinExistence type="predicted"/>
<evidence type="ECO:0000313" key="1">
    <source>
        <dbReference type="EMBL" id="CAB5195031.1"/>
    </source>
</evidence>
<protein>
    <submittedName>
        <fullName evidence="1">Uncharacterized protein</fullName>
    </submittedName>
</protein>
<organism evidence="1">
    <name type="scientific">uncultured Caudovirales phage</name>
    <dbReference type="NCBI Taxonomy" id="2100421"/>
    <lineage>
        <taxon>Viruses</taxon>
        <taxon>Duplodnaviria</taxon>
        <taxon>Heunggongvirae</taxon>
        <taxon>Uroviricota</taxon>
        <taxon>Caudoviricetes</taxon>
        <taxon>Peduoviridae</taxon>
        <taxon>Maltschvirus</taxon>
        <taxon>Maltschvirus maltsch</taxon>
    </lineage>
</organism>